<dbReference type="Gene3D" id="3.40.50.1010">
    <property type="entry name" value="5'-nuclease"/>
    <property type="match status" value="1"/>
</dbReference>
<dbReference type="InterPro" id="IPR002716">
    <property type="entry name" value="PIN_dom"/>
</dbReference>
<dbReference type="CDD" id="cd09871">
    <property type="entry name" value="PIN_MtVapC28-VapC30-like"/>
    <property type="match status" value="1"/>
</dbReference>
<organism evidence="2">
    <name type="scientific">Candidatus Kentrum sp. DK</name>
    <dbReference type="NCBI Taxonomy" id="2126562"/>
    <lineage>
        <taxon>Bacteria</taxon>
        <taxon>Pseudomonadati</taxon>
        <taxon>Pseudomonadota</taxon>
        <taxon>Gammaproteobacteria</taxon>
        <taxon>Candidatus Kentrum</taxon>
    </lineage>
</organism>
<dbReference type="InterPro" id="IPR029060">
    <property type="entry name" value="PIN-like_dom_sf"/>
</dbReference>
<gene>
    <name evidence="2" type="ORF">BECKDK2373C_GA0170839_100957</name>
</gene>
<feature type="domain" description="PIN" evidence="1">
    <location>
        <begin position="1"/>
        <end position="125"/>
    </location>
</feature>
<evidence type="ECO:0000259" key="1">
    <source>
        <dbReference type="Pfam" id="PF01850"/>
    </source>
</evidence>
<evidence type="ECO:0000313" key="2">
    <source>
        <dbReference type="EMBL" id="VFJ44825.1"/>
    </source>
</evidence>
<dbReference type="AlphaFoldDB" id="A0A450S056"/>
<sequence>MIIDASALLAILLREEEEEIFLSFIEKDSHSMMSVASYLEIAIRINCLHKGEILSLVDEMIEALDITLKPVSVEQVMIAKKAHQKFGKGMGHAAQLNFGDCFTYALAKDMDMPLLFKGDDFTHTDLMLVA</sequence>
<name>A0A450S056_9GAMM</name>
<reference evidence="2" key="1">
    <citation type="submission" date="2019-02" db="EMBL/GenBank/DDBJ databases">
        <authorList>
            <person name="Gruber-Vodicka R. H."/>
            <person name="Seah K. B. B."/>
        </authorList>
    </citation>
    <scope>NUCLEOTIDE SEQUENCE</scope>
    <source>
        <strain evidence="2">BECK_DK161</strain>
    </source>
</reference>
<proteinExistence type="predicted"/>
<dbReference type="SUPFAM" id="SSF88723">
    <property type="entry name" value="PIN domain-like"/>
    <property type="match status" value="1"/>
</dbReference>
<dbReference type="EMBL" id="CAADEY010000009">
    <property type="protein sequence ID" value="VFJ44825.1"/>
    <property type="molecule type" value="Genomic_DNA"/>
</dbReference>
<protein>
    <submittedName>
        <fullName evidence="2">Ribonuclease VapC</fullName>
    </submittedName>
</protein>
<accession>A0A450S056</accession>
<dbReference type="Pfam" id="PF01850">
    <property type="entry name" value="PIN"/>
    <property type="match status" value="1"/>
</dbReference>